<gene>
    <name evidence="1" type="ORF">METZ01_LOCUS501899</name>
</gene>
<accession>A0A383DXX3</accession>
<organism evidence="1">
    <name type="scientific">marine metagenome</name>
    <dbReference type="NCBI Taxonomy" id="408172"/>
    <lineage>
        <taxon>unclassified sequences</taxon>
        <taxon>metagenomes</taxon>
        <taxon>ecological metagenomes</taxon>
    </lineage>
</organism>
<name>A0A383DXX3_9ZZZZ</name>
<reference evidence="1" key="1">
    <citation type="submission" date="2018-05" db="EMBL/GenBank/DDBJ databases">
        <authorList>
            <person name="Lanie J.A."/>
            <person name="Ng W.-L."/>
            <person name="Kazmierczak K.M."/>
            <person name="Andrzejewski T.M."/>
            <person name="Davidsen T.M."/>
            <person name="Wayne K.J."/>
            <person name="Tettelin H."/>
            <person name="Glass J.I."/>
            <person name="Rusch D."/>
            <person name="Podicherti R."/>
            <person name="Tsui H.-C.T."/>
            <person name="Winkler M.E."/>
        </authorList>
    </citation>
    <scope>NUCLEOTIDE SEQUENCE</scope>
</reference>
<dbReference type="EMBL" id="UINC01220921">
    <property type="protein sequence ID" value="SVE49045.1"/>
    <property type="molecule type" value="Genomic_DNA"/>
</dbReference>
<protein>
    <submittedName>
        <fullName evidence="1">Uncharacterized protein</fullName>
    </submittedName>
</protein>
<feature type="non-terminal residue" evidence="1">
    <location>
        <position position="1"/>
    </location>
</feature>
<dbReference type="AlphaFoldDB" id="A0A383DXX3"/>
<sequence>HHARLVTDWLEKLGDGDLAVAETVTINTGHKGSSGRPATGSIVKLCEAQAVLGQLVEVRGVDFASETAKIGKTHIVSKNDEDVRPVRGVTKKRKVEEEKERKNIFHG</sequence>
<evidence type="ECO:0000313" key="1">
    <source>
        <dbReference type="EMBL" id="SVE49045.1"/>
    </source>
</evidence>
<proteinExistence type="predicted"/>